<dbReference type="GO" id="GO:0047429">
    <property type="term" value="F:nucleoside triphosphate diphosphatase activity"/>
    <property type="evidence" value="ECO:0007669"/>
    <property type="project" value="InterPro"/>
</dbReference>
<dbReference type="PANTHER" id="PTHR46523:SF1">
    <property type="entry name" value="DCTP PYROPHOSPHATASE 1"/>
    <property type="match status" value="1"/>
</dbReference>
<dbReference type="Proteomes" id="UP000662914">
    <property type="component" value="Chromosome"/>
</dbReference>
<accession>A0A809R3X1</accession>
<gene>
    <name evidence="1" type="ORF">DSYM_29890</name>
</gene>
<dbReference type="PIRSF" id="PIRSF029826">
    <property type="entry name" value="UCP029826_pph"/>
    <property type="match status" value="1"/>
</dbReference>
<name>A0A809R3X1_9PROT</name>
<dbReference type="GO" id="GO:0009143">
    <property type="term" value="P:nucleoside triphosphate catabolic process"/>
    <property type="evidence" value="ECO:0007669"/>
    <property type="project" value="InterPro"/>
</dbReference>
<reference evidence="1" key="1">
    <citation type="journal article" name="DNA Res.">
        <title>The physiological potential of anammox bacteria as revealed by their core genome structure.</title>
        <authorList>
            <person name="Okubo T."/>
            <person name="Toyoda A."/>
            <person name="Fukuhara K."/>
            <person name="Uchiyama I."/>
            <person name="Harigaya Y."/>
            <person name="Kuroiwa M."/>
            <person name="Suzuki T."/>
            <person name="Murakami Y."/>
            <person name="Suwa Y."/>
            <person name="Takami H."/>
        </authorList>
    </citation>
    <scope>NUCLEOTIDE SEQUENCE</scope>
    <source>
        <strain evidence="1">317325-3</strain>
    </source>
</reference>
<dbReference type="PANTHER" id="PTHR46523">
    <property type="entry name" value="DCTP PYROPHOSPHATASE 1"/>
    <property type="match status" value="1"/>
</dbReference>
<evidence type="ECO:0000313" key="2">
    <source>
        <dbReference type="Proteomes" id="UP000662914"/>
    </source>
</evidence>
<dbReference type="InterPro" id="IPR052555">
    <property type="entry name" value="dCTP_Pyrophosphatase"/>
</dbReference>
<dbReference type="KEGG" id="ddz:DSYM_29890"/>
<keyword evidence="1" id="KW-0378">Hydrolase</keyword>
<dbReference type="Gene3D" id="1.10.287.1080">
    <property type="entry name" value="MazG-like"/>
    <property type="match status" value="1"/>
</dbReference>
<dbReference type="SUPFAM" id="SSF101386">
    <property type="entry name" value="all-alpha NTP pyrophosphatases"/>
    <property type="match status" value="1"/>
</dbReference>
<proteinExistence type="predicted"/>
<dbReference type="EMBL" id="AP021857">
    <property type="protein sequence ID" value="BBO22290.1"/>
    <property type="molecule type" value="Genomic_DNA"/>
</dbReference>
<dbReference type="Pfam" id="PF12643">
    <property type="entry name" value="MazG-like"/>
    <property type="match status" value="1"/>
</dbReference>
<dbReference type="InterPro" id="IPR025984">
    <property type="entry name" value="DCTPP"/>
</dbReference>
<protein>
    <submittedName>
        <fullName evidence="1">Nucleotide pyrophosphohydrolase</fullName>
    </submittedName>
</protein>
<organism evidence="1 2">
    <name type="scientific">Candidatus Desulfobacillus denitrificans</name>
    <dbReference type="NCBI Taxonomy" id="2608985"/>
    <lineage>
        <taxon>Bacteria</taxon>
        <taxon>Pseudomonadati</taxon>
        <taxon>Pseudomonadota</taxon>
        <taxon>Betaproteobacteria</taxon>
        <taxon>Candidatus Desulfobacillus</taxon>
    </lineage>
</organism>
<dbReference type="AlphaFoldDB" id="A0A809R3X1"/>
<evidence type="ECO:0000313" key="1">
    <source>
        <dbReference type="EMBL" id="BBO22290.1"/>
    </source>
</evidence>
<sequence length="117" mass="13250">MSDPLIELRDTLRAFAREREWDRYHTPKNLAMALIVEAAELAEHFQWLTAEESQSLRDGDKREAVHDELADVLIYLVELADTLGVDLAAAARAKIGKNALKYPVDKARGNAKKYDEL</sequence>
<dbReference type="CDD" id="cd11537">
    <property type="entry name" value="NTP-PPase_RS21-C6_like"/>
    <property type="match status" value="1"/>
</dbReference>